<protein>
    <submittedName>
        <fullName evidence="8">RE1-silencing transcription factor-like</fullName>
    </submittedName>
</protein>
<gene>
    <name evidence="8" type="ORF">BIW11_06496</name>
</gene>
<evidence type="ECO:0000256" key="6">
    <source>
        <dbReference type="SAM" id="MobiDB-lite"/>
    </source>
</evidence>
<accession>A0A1V9XXW6</accession>
<sequence length="230" mass="25449">MVVSVAECCCCSQLCPFYAADQDTVSQHYQLTHCEPIEAALRGVIATSSASSTGTSDSNKQVGMIQNPMARQQTGSTSGPSGVNGGHQQQHQVQQHQVQQHQIPQQQHQTAAGGQLVPVSLQVFQCAQCDYQSHKRGNLNAHVQQMHSEKRPFPCPHCDYRAKTERHLQAHIPTHGGDEPPFRCNQCSFETSDRSALVQHVQAVHESDKVFSCEQCTYKARTSDYLAKHK</sequence>
<dbReference type="Proteomes" id="UP000192247">
    <property type="component" value="Unassembled WGS sequence"/>
</dbReference>
<evidence type="ECO:0000259" key="7">
    <source>
        <dbReference type="PROSITE" id="PS50157"/>
    </source>
</evidence>
<dbReference type="OrthoDB" id="6506615at2759"/>
<dbReference type="GO" id="GO:0005634">
    <property type="term" value="C:nucleus"/>
    <property type="evidence" value="ECO:0007669"/>
    <property type="project" value="TreeGrafter"/>
</dbReference>
<evidence type="ECO:0000256" key="1">
    <source>
        <dbReference type="ARBA" id="ARBA00022723"/>
    </source>
</evidence>
<dbReference type="Gene3D" id="3.30.160.60">
    <property type="entry name" value="Classic Zinc Finger"/>
    <property type="match status" value="2"/>
</dbReference>
<dbReference type="InterPro" id="IPR050688">
    <property type="entry name" value="Zinc_finger/UBP_domain"/>
</dbReference>
<dbReference type="GO" id="GO:0045944">
    <property type="term" value="P:positive regulation of transcription by RNA polymerase II"/>
    <property type="evidence" value="ECO:0007669"/>
    <property type="project" value="TreeGrafter"/>
</dbReference>
<evidence type="ECO:0000256" key="5">
    <source>
        <dbReference type="PROSITE-ProRule" id="PRU00042"/>
    </source>
</evidence>
<feature type="domain" description="C2H2-type" evidence="7">
    <location>
        <begin position="182"/>
        <end position="210"/>
    </location>
</feature>
<dbReference type="STRING" id="418985.A0A1V9XXW6"/>
<feature type="region of interest" description="Disordered" evidence="6">
    <location>
        <begin position="70"/>
        <end position="111"/>
    </location>
</feature>
<dbReference type="EMBL" id="MNPL01002403">
    <property type="protein sequence ID" value="OQR78301.1"/>
    <property type="molecule type" value="Genomic_DNA"/>
</dbReference>
<dbReference type="PROSITE" id="PS50157">
    <property type="entry name" value="ZINC_FINGER_C2H2_2"/>
    <property type="match status" value="3"/>
</dbReference>
<dbReference type="PANTHER" id="PTHR24403">
    <property type="entry name" value="ZINC FINGER PROTEIN"/>
    <property type="match status" value="1"/>
</dbReference>
<evidence type="ECO:0000256" key="4">
    <source>
        <dbReference type="ARBA" id="ARBA00022833"/>
    </source>
</evidence>
<dbReference type="InterPro" id="IPR013087">
    <property type="entry name" value="Znf_C2H2_type"/>
</dbReference>
<feature type="non-terminal residue" evidence="8">
    <location>
        <position position="230"/>
    </location>
</feature>
<evidence type="ECO:0000313" key="9">
    <source>
        <dbReference type="Proteomes" id="UP000192247"/>
    </source>
</evidence>
<reference evidence="8 9" key="1">
    <citation type="journal article" date="2017" name="Gigascience">
        <title>Draft genome of the honey bee ectoparasitic mite, Tropilaelaps mercedesae, is shaped by the parasitic life history.</title>
        <authorList>
            <person name="Dong X."/>
            <person name="Armstrong S.D."/>
            <person name="Xia D."/>
            <person name="Makepeace B.L."/>
            <person name="Darby A.C."/>
            <person name="Kadowaki T."/>
        </authorList>
    </citation>
    <scope>NUCLEOTIDE SEQUENCE [LARGE SCALE GENOMIC DNA]</scope>
    <source>
        <strain evidence="8">Wuxi-XJTLU</strain>
    </source>
</reference>
<dbReference type="InParanoid" id="A0A1V9XXW6"/>
<keyword evidence="9" id="KW-1185">Reference proteome</keyword>
<dbReference type="PANTHER" id="PTHR24403:SF67">
    <property type="entry name" value="FI01116P-RELATED"/>
    <property type="match status" value="1"/>
</dbReference>
<dbReference type="InterPro" id="IPR036236">
    <property type="entry name" value="Znf_C2H2_sf"/>
</dbReference>
<dbReference type="SUPFAM" id="SSF57667">
    <property type="entry name" value="beta-beta-alpha zinc fingers"/>
    <property type="match status" value="2"/>
</dbReference>
<dbReference type="AlphaFoldDB" id="A0A1V9XXW6"/>
<feature type="domain" description="C2H2-type" evidence="7">
    <location>
        <begin position="124"/>
        <end position="152"/>
    </location>
</feature>
<keyword evidence="3 5" id="KW-0863">Zinc-finger</keyword>
<evidence type="ECO:0000256" key="3">
    <source>
        <dbReference type="ARBA" id="ARBA00022771"/>
    </source>
</evidence>
<dbReference type="SMART" id="SM00355">
    <property type="entry name" value="ZnF_C2H2"/>
    <property type="match status" value="3"/>
</dbReference>
<dbReference type="GO" id="GO:0008270">
    <property type="term" value="F:zinc ion binding"/>
    <property type="evidence" value="ECO:0007669"/>
    <property type="project" value="UniProtKB-KW"/>
</dbReference>
<proteinExistence type="predicted"/>
<organism evidence="8 9">
    <name type="scientific">Tropilaelaps mercedesae</name>
    <dbReference type="NCBI Taxonomy" id="418985"/>
    <lineage>
        <taxon>Eukaryota</taxon>
        <taxon>Metazoa</taxon>
        <taxon>Ecdysozoa</taxon>
        <taxon>Arthropoda</taxon>
        <taxon>Chelicerata</taxon>
        <taxon>Arachnida</taxon>
        <taxon>Acari</taxon>
        <taxon>Parasitiformes</taxon>
        <taxon>Mesostigmata</taxon>
        <taxon>Gamasina</taxon>
        <taxon>Dermanyssoidea</taxon>
        <taxon>Laelapidae</taxon>
        <taxon>Tropilaelaps</taxon>
    </lineage>
</organism>
<evidence type="ECO:0000313" key="8">
    <source>
        <dbReference type="EMBL" id="OQR78301.1"/>
    </source>
</evidence>
<keyword evidence="1" id="KW-0479">Metal-binding</keyword>
<feature type="compositionally biased region" description="Low complexity" evidence="6">
    <location>
        <begin position="87"/>
        <end position="109"/>
    </location>
</feature>
<evidence type="ECO:0000256" key="2">
    <source>
        <dbReference type="ARBA" id="ARBA00022737"/>
    </source>
</evidence>
<feature type="domain" description="C2H2-type" evidence="7">
    <location>
        <begin position="153"/>
        <end position="180"/>
    </location>
</feature>
<keyword evidence="2" id="KW-0677">Repeat</keyword>
<comment type="caution">
    <text evidence="8">The sequence shown here is derived from an EMBL/GenBank/DDBJ whole genome shotgun (WGS) entry which is preliminary data.</text>
</comment>
<feature type="compositionally biased region" description="Polar residues" evidence="6">
    <location>
        <begin position="70"/>
        <end position="81"/>
    </location>
</feature>
<name>A0A1V9XXW6_9ACAR</name>
<keyword evidence="4" id="KW-0862">Zinc</keyword>